<evidence type="ECO:0000256" key="1">
    <source>
        <dbReference type="ARBA" id="ARBA00022741"/>
    </source>
</evidence>
<protein>
    <recommendedName>
        <fullName evidence="5">UvrD-like helicase C-terminal domain-containing protein</fullName>
    </recommendedName>
</protein>
<keyword evidence="2" id="KW-0378">Hydrolase</keyword>
<evidence type="ECO:0000259" key="5">
    <source>
        <dbReference type="Pfam" id="PF13361"/>
    </source>
</evidence>
<proteinExistence type="predicted"/>
<keyword evidence="3" id="KW-0347">Helicase</keyword>
<dbReference type="GO" id="GO:0004386">
    <property type="term" value="F:helicase activity"/>
    <property type="evidence" value="ECO:0007669"/>
    <property type="project" value="UniProtKB-KW"/>
</dbReference>
<evidence type="ECO:0000256" key="2">
    <source>
        <dbReference type="ARBA" id="ARBA00022801"/>
    </source>
</evidence>
<reference evidence="6" key="1">
    <citation type="journal article" date="2014" name="Front. Microbiol.">
        <title>High frequency of phylogenetically diverse reductive dehalogenase-homologous genes in deep subseafloor sedimentary metagenomes.</title>
        <authorList>
            <person name="Kawai M."/>
            <person name="Futagami T."/>
            <person name="Toyoda A."/>
            <person name="Takaki Y."/>
            <person name="Nishi S."/>
            <person name="Hori S."/>
            <person name="Arai W."/>
            <person name="Tsubouchi T."/>
            <person name="Morono Y."/>
            <person name="Uchiyama I."/>
            <person name="Ito T."/>
            <person name="Fujiyama A."/>
            <person name="Inagaki F."/>
            <person name="Takami H."/>
        </authorList>
    </citation>
    <scope>NUCLEOTIDE SEQUENCE</scope>
    <source>
        <strain evidence="6">Expedition CK06-06</strain>
    </source>
</reference>
<gene>
    <name evidence="6" type="ORF">S06H3_23484</name>
</gene>
<feature type="non-terminal residue" evidence="6">
    <location>
        <position position="1"/>
    </location>
</feature>
<dbReference type="Gene3D" id="1.10.486.10">
    <property type="entry name" value="PCRA, domain 4"/>
    <property type="match status" value="1"/>
</dbReference>
<dbReference type="Gene3D" id="3.40.50.300">
    <property type="entry name" value="P-loop containing nucleotide triphosphate hydrolases"/>
    <property type="match status" value="1"/>
</dbReference>
<organism evidence="6">
    <name type="scientific">marine sediment metagenome</name>
    <dbReference type="NCBI Taxonomy" id="412755"/>
    <lineage>
        <taxon>unclassified sequences</taxon>
        <taxon>metagenomes</taxon>
        <taxon>ecological metagenomes</taxon>
    </lineage>
</organism>
<dbReference type="GO" id="GO:0016787">
    <property type="term" value="F:hydrolase activity"/>
    <property type="evidence" value="ECO:0007669"/>
    <property type="project" value="UniProtKB-KW"/>
</dbReference>
<dbReference type="SUPFAM" id="SSF52540">
    <property type="entry name" value="P-loop containing nucleoside triphosphate hydrolases"/>
    <property type="match status" value="1"/>
</dbReference>
<keyword evidence="1" id="KW-0547">Nucleotide-binding</keyword>
<name>X1MN37_9ZZZZ</name>
<comment type="caution">
    <text evidence="6">The sequence shown here is derived from an EMBL/GenBank/DDBJ whole genome shotgun (WGS) entry which is preliminary data.</text>
</comment>
<dbReference type="InterPro" id="IPR014017">
    <property type="entry name" value="DNA_helicase_UvrD-like_C"/>
</dbReference>
<evidence type="ECO:0000256" key="3">
    <source>
        <dbReference type="ARBA" id="ARBA00022806"/>
    </source>
</evidence>
<evidence type="ECO:0000256" key="4">
    <source>
        <dbReference type="ARBA" id="ARBA00022840"/>
    </source>
</evidence>
<dbReference type="GO" id="GO:0005524">
    <property type="term" value="F:ATP binding"/>
    <property type="evidence" value="ECO:0007669"/>
    <property type="project" value="UniProtKB-KW"/>
</dbReference>
<keyword evidence="4" id="KW-0067">ATP-binding</keyword>
<accession>X1MN37</accession>
<dbReference type="Pfam" id="PF13361">
    <property type="entry name" value="UvrD_C"/>
    <property type="match status" value="1"/>
</dbReference>
<feature type="non-terminal residue" evidence="6">
    <location>
        <position position="188"/>
    </location>
</feature>
<dbReference type="EMBL" id="BARV01012775">
    <property type="protein sequence ID" value="GAI07809.1"/>
    <property type="molecule type" value="Genomic_DNA"/>
</dbReference>
<dbReference type="AlphaFoldDB" id="X1MN37"/>
<feature type="domain" description="UvrD-like helicase C-terminal" evidence="5">
    <location>
        <begin position="8"/>
        <end position="140"/>
    </location>
</feature>
<evidence type="ECO:0000313" key="6">
    <source>
        <dbReference type="EMBL" id="GAI07809.1"/>
    </source>
</evidence>
<sequence>RILGVFSDSTQDWKKENTQGYVRIEPVEAANADARDAIMQERLILLVRDLTKDRFSFADIAILARENEDVKLFTSWLLEEGIPVESEKTLNIREHPLIKEIISFLKFLNSPIDNLSFASFILGDIFCRASGIGREKIEDFLFRLHGLAGKGKKGGYLFYKEFRNNFNDAWSSFIEEFFKSVGFVPLYE</sequence>
<dbReference type="InterPro" id="IPR027417">
    <property type="entry name" value="P-loop_NTPase"/>
</dbReference>